<name>A0A2S2DFN2_9BURK</name>
<feature type="transmembrane region" description="Helical" evidence="1">
    <location>
        <begin position="314"/>
        <end position="335"/>
    </location>
</feature>
<dbReference type="PANTHER" id="PTHR43471">
    <property type="entry name" value="ABC TRANSPORTER PERMEASE"/>
    <property type="match status" value="1"/>
</dbReference>
<keyword evidence="1" id="KW-1133">Transmembrane helix</keyword>
<dbReference type="OrthoDB" id="5486437at2"/>
<feature type="transmembrane region" description="Helical" evidence="1">
    <location>
        <begin position="182"/>
        <end position="206"/>
    </location>
</feature>
<accession>A0A2S2DFN2</accession>
<dbReference type="KEGG" id="mtim:DIR46_06685"/>
<dbReference type="Pfam" id="PF12679">
    <property type="entry name" value="ABC2_membrane_2"/>
    <property type="match status" value="1"/>
</dbReference>
<evidence type="ECO:0000313" key="2">
    <source>
        <dbReference type="EMBL" id="AWL04151.1"/>
    </source>
</evidence>
<keyword evidence="1" id="KW-0472">Membrane</keyword>
<organism evidence="2 3">
    <name type="scientific">Massilia oculi</name>
    <dbReference type="NCBI Taxonomy" id="945844"/>
    <lineage>
        <taxon>Bacteria</taxon>
        <taxon>Pseudomonadati</taxon>
        <taxon>Pseudomonadota</taxon>
        <taxon>Betaproteobacteria</taxon>
        <taxon>Burkholderiales</taxon>
        <taxon>Oxalobacteraceae</taxon>
        <taxon>Telluria group</taxon>
        <taxon>Massilia</taxon>
    </lineage>
</organism>
<feature type="transmembrane region" description="Helical" evidence="1">
    <location>
        <begin position="241"/>
        <end position="258"/>
    </location>
</feature>
<protein>
    <recommendedName>
        <fullName evidence="4">ABC transporter permease</fullName>
    </recommendedName>
</protein>
<dbReference type="PANTHER" id="PTHR43471:SF3">
    <property type="entry name" value="ABC TRANSPORTER PERMEASE PROTEIN NATB"/>
    <property type="match status" value="1"/>
</dbReference>
<dbReference type="Proteomes" id="UP000245820">
    <property type="component" value="Chromosome"/>
</dbReference>
<keyword evidence="1" id="KW-0812">Transmembrane</keyword>
<feature type="transmembrane region" description="Helical" evidence="1">
    <location>
        <begin position="355"/>
        <end position="378"/>
    </location>
</feature>
<keyword evidence="3" id="KW-1185">Reference proteome</keyword>
<dbReference type="AlphaFoldDB" id="A0A2S2DFN2"/>
<sequence length="392" mass="40892">MSVNQFVQDLWIVVSKEMMDAVRDRRSMMAGLLFALLGPFVLAAVLKAMIASELDAGTRTLHLVGAAHAPGLVRHLEAAGVTLQESAVKPESLLAASPGAVVLEVPAQAPRALAQGREATLSLWADMADDDARRQVQRVQALVAGYGAQLSGQRLLGAGVAPGHANALHLQLRDMGGQGGRAALVLGALPLFWLLGLVVGGSHVALDATGGERERRSLEALLAQPAAPGTLFIGKWLTASLFGYVSCAAALLLSVQALERLPLHEVGIAFAPDAAMLVQMLLILLPLALLVGALQCVVALHARTHKEGQIYLNLLQLAPMVLMMEKLGPVSPIAAHLLPMFSQHAQLGALLAGQAVAPQLLALSAAGSLGGAALFTAFGSRRLASERFVFGL</sequence>
<proteinExistence type="predicted"/>
<evidence type="ECO:0008006" key="4">
    <source>
        <dbReference type="Google" id="ProtNLM"/>
    </source>
</evidence>
<feature type="transmembrane region" description="Helical" evidence="1">
    <location>
        <begin position="28"/>
        <end position="50"/>
    </location>
</feature>
<dbReference type="GO" id="GO:0005886">
    <property type="term" value="C:plasma membrane"/>
    <property type="evidence" value="ECO:0007669"/>
    <property type="project" value="UniProtKB-SubCell"/>
</dbReference>
<reference evidence="2 3" key="1">
    <citation type="submission" date="2018-05" db="EMBL/GenBank/DDBJ databases">
        <title>Complete genome sequence of Massilia oculi sp. nov. CCUG 43427T (=DSM 26321T), the type strain of M. oculi, and comparison with genome sequences of other Massilia strains.</title>
        <authorList>
            <person name="Zhu B."/>
        </authorList>
    </citation>
    <scope>NUCLEOTIDE SEQUENCE [LARGE SCALE GENOMIC DNA]</scope>
    <source>
        <strain evidence="2 3">CCUG 43427</strain>
    </source>
</reference>
<dbReference type="RefSeq" id="WP_109344537.1">
    <property type="nucleotide sequence ID" value="NZ_CP029343.1"/>
</dbReference>
<evidence type="ECO:0000256" key="1">
    <source>
        <dbReference type="SAM" id="Phobius"/>
    </source>
</evidence>
<feature type="transmembrane region" description="Helical" evidence="1">
    <location>
        <begin position="278"/>
        <end position="302"/>
    </location>
</feature>
<gene>
    <name evidence="2" type="ORF">DIR46_06685</name>
</gene>
<dbReference type="GO" id="GO:0140359">
    <property type="term" value="F:ABC-type transporter activity"/>
    <property type="evidence" value="ECO:0007669"/>
    <property type="project" value="InterPro"/>
</dbReference>
<dbReference type="EMBL" id="CP029343">
    <property type="protein sequence ID" value="AWL04151.1"/>
    <property type="molecule type" value="Genomic_DNA"/>
</dbReference>
<evidence type="ECO:0000313" key="3">
    <source>
        <dbReference type="Proteomes" id="UP000245820"/>
    </source>
</evidence>